<dbReference type="InterPro" id="IPR036061">
    <property type="entry name" value="CheW-like_dom_sf"/>
</dbReference>
<dbReference type="Proteomes" id="UP000477488">
    <property type="component" value="Unassembled WGS sequence"/>
</dbReference>
<dbReference type="PANTHER" id="PTHR22617:SF23">
    <property type="entry name" value="CHEMOTAXIS PROTEIN CHEW"/>
    <property type="match status" value="1"/>
</dbReference>
<evidence type="ECO:0000313" key="6">
    <source>
        <dbReference type="EMBL" id="MSS29042.1"/>
    </source>
</evidence>
<dbReference type="FunFam" id="2.40.50.180:FF:000002">
    <property type="entry name" value="Chemotaxis protein CheW"/>
    <property type="match status" value="1"/>
</dbReference>
<evidence type="ECO:0000256" key="1">
    <source>
        <dbReference type="ARBA" id="ARBA00004496"/>
    </source>
</evidence>
<dbReference type="AlphaFoldDB" id="A0A6L5XPI3"/>
<keyword evidence="4" id="KW-0145">Chemotaxis</keyword>
<dbReference type="RefSeq" id="WP_154513061.1">
    <property type="nucleotide sequence ID" value="NZ_JAXELC010000012.1"/>
</dbReference>
<evidence type="ECO:0000256" key="2">
    <source>
        <dbReference type="ARBA" id="ARBA00021483"/>
    </source>
</evidence>
<dbReference type="GO" id="GO:0006935">
    <property type="term" value="P:chemotaxis"/>
    <property type="evidence" value="ECO:0007669"/>
    <property type="project" value="UniProtKB-KW"/>
</dbReference>
<dbReference type="Pfam" id="PF01584">
    <property type="entry name" value="CheW"/>
    <property type="match status" value="1"/>
</dbReference>
<gene>
    <name evidence="6" type="ORF">FYJ44_13650</name>
</gene>
<dbReference type="PROSITE" id="PS50851">
    <property type="entry name" value="CHEW"/>
    <property type="match status" value="1"/>
</dbReference>
<evidence type="ECO:0000313" key="7">
    <source>
        <dbReference type="Proteomes" id="UP000477488"/>
    </source>
</evidence>
<dbReference type="EMBL" id="VUMH01000020">
    <property type="protein sequence ID" value="MSS29042.1"/>
    <property type="molecule type" value="Genomic_DNA"/>
</dbReference>
<dbReference type="PANTHER" id="PTHR22617">
    <property type="entry name" value="CHEMOTAXIS SENSOR HISTIDINE KINASE-RELATED"/>
    <property type="match status" value="1"/>
</dbReference>
<keyword evidence="7" id="KW-1185">Reference proteome</keyword>
<name>A0A6L5XPI3_9BACT</name>
<dbReference type="Gene3D" id="2.30.30.40">
    <property type="entry name" value="SH3 Domains"/>
    <property type="match status" value="1"/>
</dbReference>
<dbReference type="SMART" id="SM00260">
    <property type="entry name" value="CheW"/>
    <property type="match status" value="1"/>
</dbReference>
<proteinExistence type="predicted"/>
<comment type="caution">
    <text evidence="6">The sequence shown here is derived from an EMBL/GenBank/DDBJ whole genome shotgun (WGS) entry which is preliminary data.</text>
</comment>
<dbReference type="SUPFAM" id="SSF50341">
    <property type="entry name" value="CheW-like"/>
    <property type="match status" value="1"/>
</dbReference>
<sequence length="163" mass="17960">MSQTTDEMKGQGHDEHDGDLIQLVTFRIGEEEFGVDILAVQEIIRLMQITMVPRAPAFIEGVINLRGKVIPVINMRTRFGMPALEHDSNTRIVVMELEQKIVGFLVDGVSEVLRIPAGTVEDPPPVVAGIGSEYIRGIGKLDDRLLILLELDNLLCDIDLSGS</sequence>
<dbReference type="GO" id="GO:0007165">
    <property type="term" value="P:signal transduction"/>
    <property type="evidence" value="ECO:0007669"/>
    <property type="project" value="InterPro"/>
</dbReference>
<evidence type="ECO:0000256" key="4">
    <source>
        <dbReference type="ARBA" id="ARBA00022500"/>
    </source>
</evidence>
<organism evidence="6 7">
    <name type="scientific">Desulfovibrio porci</name>
    <dbReference type="NCBI Taxonomy" id="2605782"/>
    <lineage>
        <taxon>Bacteria</taxon>
        <taxon>Pseudomonadati</taxon>
        <taxon>Thermodesulfobacteriota</taxon>
        <taxon>Desulfovibrionia</taxon>
        <taxon>Desulfovibrionales</taxon>
        <taxon>Desulfovibrionaceae</taxon>
        <taxon>Desulfovibrio</taxon>
    </lineage>
</organism>
<dbReference type="GO" id="GO:0005829">
    <property type="term" value="C:cytosol"/>
    <property type="evidence" value="ECO:0007669"/>
    <property type="project" value="TreeGrafter"/>
</dbReference>
<accession>A0A6L5XPI3</accession>
<dbReference type="InterPro" id="IPR039315">
    <property type="entry name" value="CheW"/>
</dbReference>
<dbReference type="CDD" id="cd00732">
    <property type="entry name" value="CheW"/>
    <property type="match status" value="1"/>
</dbReference>
<protein>
    <recommendedName>
        <fullName evidence="2">Chemotaxis protein CheW</fullName>
    </recommendedName>
</protein>
<dbReference type="InterPro" id="IPR002545">
    <property type="entry name" value="CheW-lke_dom"/>
</dbReference>
<evidence type="ECO:0000256" key="3">
    <source>
        <dbReference type="ARBA" id="ARBA00022490"/>
    </source>
</evidence>
<reference evidence="6 7" key="1">
    <citation type="submission" date="2019-09" db="EMBL/GenBank/DDBJ databases">
        <title>In-depth cultivation of the pig gut microbiome towards novel bacterial diversity and tailored functional studies.</title>
        <authorList>
            <person name="Wylensek D."/>
            <person name="Hitch T.C.A."/>
            <person name="Clavel T."/>
        </authorList>
    </citation>
    <scope>NUCLEOTIDE SEQUENCE [LARGE SCALE GENOMIC DNA]</scope>
    <source>
        <strain evidence="6 7">PG-178-WT-4</strain>
    </source>
</reference>
<keyword evidence="3" id="KW-0963">Cytoplasm</keyword>
<comment type="subcellular location">
    <subcellularLocation>
        <location evidence="1">Cytoplasm</location>
    </subcellularLocation>
</comment>
<evidence type="ECO:0000259" key="5">
    <source>
        <dbReference type="PROSITE" id="PS50851"/>
    </source>
</evidence>
<dbReference type="Gene3D" id="2.40.50.180">
    <property type="entry name" value="CheA-289, Domain 4"/>
    <property type="match status" value="1"/>
</dbReference>
<feature type="domain" description="CheW-like" evidence="5">
    <location>
        <begin position="20"/>
        <end position="160"/>
    </location>
</feature>